<dbReference type="Proteomes" id="UP000600026">
    <property type="component" value="Unassembled WGS sequence"/>
</dbReference>
<dbReference type="EMBL" id="BNEE01000004">
    <property type="protein sequence ID" value="GHI83550.1"/>
    <property type="molecule type" value="Genomic_DNA"/>
</dbReference>
<comment type="caution">
    <text evidence="1">The sequence shown here is derived from an EMBL/GenBank/DDBJ whole genome shotgun (WGS) entry which is preliminary data.</text>
</comment>
<accession>A0A919GT30</accession>
<dbReference type="RefSeq" id="WP_031151332.1">
    <property type="nucleotide sequence ID" value="NZ_BNEE01000004.1"/>
</dbReference>
<dbReference type="AlphaFoldDB" id="A0A919GT30"/>
<reference evidence="1" key="1">
    <citation type="submission" date="2020-09" db="EMBL/GenBank/DDBJ databases">
        <title>Whole genome shotgun sequence of Streptomyces xanthophaeus NBRC 12829.</title>
        <authorList>
            <person name="Komaki H."/>
            <person name="Tamura T."/>
        </authorList>
    </citation>
    <scope>NUCLEOTIDE SEQUENCE</scope>
    <source>
        <strain evidence="1">NBRC 12829</strain>
    </source>
</reference>
<organism evidence="1 2">
    <name type="scientific">Streptomyces xanthophaeus</name>
    <dbReference type="NCBI Taxonomy" id="67385"/>
    <lineage>
        <taxon>Bacteria</taxon>
        <taxon>Bacillati</taxon>
        <taxon>Actinomycetota</taxon>
        <taxon>Actinomycetes</taxon>
        <taxon>Kitasatosporales</taxon>
        <taxon>Streptomycetaceae</taxon>
        <taxon>Streptomyces</taxon>
    </lineage>
</organism>
<sequence>MSQMKCRYGETLEKCCDRGCGRCTAGYVCPRHGKNWAYTTGGGLFTAGRAGSGAKCRKDGKAVVNCPACRGQSGKTCSACGGTGQTCPTHGRYWN</sequence>
<evidence type="ECO:0000313" key="2">
    <source>
        <dbReference type="Proteomes" id="UP000600026"/>
    </source>
</evidence>
<protein>
    <submittedName>
        <fullName evidence="1">Uncharacterized protein</fullName>
    </submittedName>
</protein>
<name>A0A919GT30_9ACTN</name>
<keyword evidence="2" id="KW-1185">Reference proteome</keyword>
<proteinExistence type="predicted"/>
<dbReference type="OrthoDB" id="4251616at2"/>
<gene>
    <name evidence="1" type="ORF">Sxan_09140</name>
</gene>
<evidence type="ECO:0000313" key="1">
    <source>
        <dbReference type="EMBL" id="GHI83550.1"/>
    </source>
</evidence>